<name>A0AAD7FEJ6_9AGAR</name>
<reference evidence="1" key="1">
    <citation type="submission" date="2023-03" db="EMBL/GenBank/DDBJ databases">
        <title>Massive genome expansion in bonnet fungi (Mycena s.s.) driven by repeated elements and novel gene families across ecological guilds.</title>
        <authorList>
            <consortium name="Lawrence Berkeley National Laboratory"/>
            <person name="Harder C.B."/>
            <person name="Miyauchi S."/>
            <person name="Viragh M."/>
            <person name="Kuo A."/>
            <person name="Thoen E."/>
            <person name="Andreopoulos B."/>
            <person name="Lu D."/>
            <person name="Skrede I."/>
            <person name="Drula E."/>
            <person name="Henrissat B."/>
            <person name="Morin E."/>
            <person name="Kohler A."/>
            <person name="Barry K."/>
            <person name="LaButti K."/>
            <person name="Morin E."/>
            <person name="Salamov A."/>
            <person name="Lipzen A."/>
            <person name="Mereny Z."/>
            <person name="Hegedus B."/>
            <person name="Baldrian P."/>
            <person name="Stursova M."/>
            <person name="Weitz H."/>
            <person name="Taylor A."/>
            <person name="Grigoriev I.V."/>
            <person name="Nagy L.G."/>
            <person name="Martin F."/>
            <person name="Kauserud H."/>
        </authorList>
    </citation>
    <scope>NUCLEOTIDE SEQUENCE</scope>
    <source>
        <strain evidence="1">9284</strain>
    </source>
</reference>
<gene>
    <name evidence="1" type="ORF">FB45DRAFT_245003</name>
</gene>
<dbReference type="Proteomes" id="UP001221142">
    <property type="component" value="Unassembled WGS sequence"/>
</dbReference>
<evidence type="ECO:0000313" key="2">
    <source>
        <dbReference type="Proteomes" id="UP001221142"/>
    </source>
</evidence>
<dbReference type="AlphaFoldDB" id="A0AAD7FEJ6"/>
<protein>
    <submittedName>
        <fullName evidence="1">Uncharacterized protein</fullName>
    </submittedName>
</protein>
<proteinExistence type="predicted"/>
<comment type="caution">
    <text evidence="1">The sequence shown here is derived from an EMBL/GenBank/DDBJ whole genome shotgun (WGS) entry which is preliminary data.</text>
</comment>
<sequence>MKDSPGPAKLPRELEREIFKRVAVLYPEMITALLRVAQRVFEWIEPHLYTFIEISAIRTKSAHRTAILRTLDRNPPDCFTQAVRHMFFSSLENNLFSSRRTENPWSQPNLERFLRACTGVNSLLLVGFNTDPIPPVLPLVLHMRPTHLALGGNIFPSPTQPESTFHFGSAFFQHITHLQLFQIDARHKLTLAWPHWHALALLPVLTHLAVLPEDSYSFPAHILAVIRDLEVLVVWVPPAWYASGRASAMPLPRGPRLCVERAPRFMSDWLDGARGGEDIWVKAERFLQGKRRGEIEGEFEAACSELKLIFYNPESCFFFPEELPVNLDD</sequence>
<dbReference type="EMBL" id="JARKIF010000024">
    <property type="protein sequence ID" value="KAJ7615564.1"/>
    <property type="molecule type" value="Genomic_DNA"/>
</dbReference>
<accession>A0AAD7FEJ6</accession>
<evidence type="ECO:0000313" key="1">
    <source>
        <dbReference type="EMBL" id="KAJ7615564.1"/>
    </source>
</evidence>
<keyword evidence="2" id="KW-1185">Reference proteome</keyword>
<organism evidence="1 2">
    <name type="scientific">Roridomyces roridus</name>
    <dbReference type="NCBI Taxonomy" id="1738132"/>
    <lineage>
        <taxon>Eukaryota</taxon>
        <taxon>Fungi</taxon>
        <taxon>Dikarya</taxon>
        <taxon>Basidiomycota</taxon>
        <taxon>Agaricomycotina</taxon>
        <taxon>Agaricomycetes</taxon>
        <taxon>Agaricomycetidae</taxon>
        <taxon>Agaricales</taxon>
        <taxon>Marasmiineae</taxon>
        <taxon>Mycenaceae</taxon>
        <taxon>Roridomyces</taxon>
    </lineage>
</organism>